<keyword evidence="6" id="KW-0378">Hydrolase</keyword>
<feature type="domain" description="AP2/ERF" evidence="5">
    <location>
        <begin position="174"/>
        <end position="231"/>
    </location>
</feature>
<evidence type="ECO:0000256" key="3">
    <source>
        <dbReference type="ARBA" id="ARBA00023163"/>
    </source>
</evidence>
<keyword evidence="2" id="KW-0238">DNA-binding</keyword>
<dbReference type="PANTHER" id="PTHR32467">
    <property type="entry name" value="AP2-LIKE ETHYLENE-RESPONSIVE TRANSCRIPTION FACTOR"/>
    <property type="match status" value="1"/>
</dbReference>
<gene>
    <name evidence="6" type="ORF">10S1_41</name>
</gene>
<name>A0A2H4J5K3_9CAUD</name>
<feature type="region of interest" description="Disordered" evidence="4">
    <location>
        <begin position="73"/>
        <end position="93"/>
    </location>
</feature>
<dbReference type="EMBL" id="MF417908">
    <property type="protein sequence ID" value="ASN70544.1"/>
    <property type="molecule type" value="Genomic_DNA"/>
</dbReference>
<keyword evidence="1" id="KW-0805">Transcription regulation</keyword>
<dbReference type="GO" id="GO:0004519">
    <property type="term" value="F:endonuclease activity"/>
    <property type="evidence" value="ECO:0007669"/>
    <property type="project" value="UniProtKB-KW"/>
</dbReference>
<keyword evidence="3" id="KW-0804">Transcription</keyword>
<sequence>MVKSIYLQDGEEIFVDDEDYERVSQHTWWKTFSHNTRCIVSNDAKKDFIYLVPFIQKDSYQLVKNNDFTKRNLTNRGNKQRWRKANNKGSSKYKGVTWNKQQNKWRANILFEGKPKHLGYFTSENEAALAYNRAVLEFWDGNGYLNVIGEINRTAKNNYKTKPNQNIARKGKSNYRGVTIKNSYNRISSQIQLKKRKFHIGDFKSTIQAALAYNKCAIYIHGDDGILNDVPMTDELKEFIANWEIPKKIKAMKEGATSE</sequence>
<keyword evidence="6" id="KW-0255">Endonuclease</keyword>
<evidence type="ECO:0000256" key="2">
    <source>
        <dbReference type="ARBA" id="ARBA00023125"/>
    </source>
</evidence>
<dbReference type="Gene3D" id="3.30.730.10">
    <property type="entry name" value="AP2/ERF domain"/>
    <property type="match status" value="2"/>
</dbReference>
<dbReference type="SUPFAM" id="SSF54171">
    <property type="entry name" value="DNA-binding domain"/>
    <property type="match status" value="2"/>
</dbReference>
<dbReference type="InterPro" id="IPR001471">
    <property type="entry name" value="AP2/ERF_dom"/>
</dbReference>
<keyword evidence="6" id="KW-0540">Nuclease</keyword>
<evidence type="ECO:0000259" key="5">
    <source>
        <dbReference type="PROSITE" id="PS51032"/>
    </source>
</evidence>
<evidence type="ECO:0000313" key="6">
    <source>
        <dbReference type="EMBL" id="ASN70544.1"/>
    </source>
</evidence>
<organism evidence="6">
    <name type="scientific">uncultured Caudovirales phage</name>
    <dbReference type="NCBI Taxonomy" id="2100421"/>
    <lineage>
        <taxon>Viruses</taxon>
        <taxon>Duplodnaviria</taxon>
        <taxon>Heunggongvirae</taxon>
        <taxon>Uroviricota</taxon>
        <taxon>Caudoviricetes</taxon>
        <taxon>Peduoviridae</taxon>
        <taxon>Maltschvirus</taxon>
        <taxon>Maltschvirus maltsch</taxon>
    </lineage>
</organism>
<proteinExistence type="predicted"/>
<feature type="domain" description="AP2/ERF" evidence="5">
    <location>
        <begin position="92"/>
        <end position="148"/>
    </location>
</feature>
<reference evidence="6" key="1">
    <citation type="submission" date="2017-06" db="EMBL/GenBank/DDBJ databases">
        <title>Novel phages from South African skin metaviromes.</title>
        <authorList>
            <person name="van Zyl L.J."/>
            <person name="Abrahams Y."/>
            <person name="Stander E.A."/>
            <person name="Kirby B.M."/>
            <person name="Clavaud C."/>
            <person name="Farcet C."/>
            <person name="Breton L."/>
            <person name="Trindade M.I."/>
        </authorList>
    </citation>
    <scope>NUCLEOTIDE SEQUENCE</scope>
</reference>
<evidence type="ECO:0000256" key="4">
    <source>
        <dbReference type="SAM" id="MobiDB-lite"/>
    </source>
</evidence>
<dbReference type="GO" id="GO:0003700">
    <property type="term" value="F:DNA-binding transcription factor activity"/>
    <property type="evidence" value="ECO:0007669"/>
    <property type="project" value="InterPro"/>
</dbReference>
<dbReference type="GO" id="GO:0003677">
    <property type="term" value="F:DNA binding"/>
    <property type="evidence" value="ECO:0007669"/>
    <property type="project" value="UniProtKB-KW"/>
</dbReference>
<dbReference type="SMART" id="SM00380">
    <property type="entry name" value="AP2"/>
    <property type="match status" value="2"/>
</dbReference>
<evidence type="ECO:0000256" key="1">
    <source>
        <dbReference type="ARBA" id="ARBA00023015"/>
    </source>
</evidence>
<accession>A0A2H4J5K3</accession>
<dbReference type="InterPro" id="IPR036955">
    <property type="entry name" value="AP2/ERF_dom_sf"/>
</dbReference>
<dbReference type="PANTHER" id="PTHR32467:SF90">
    <property type="entry name" value="AP2-LIKE ETHYLENE-RESPONSIVE TRANSCRIPTION FACTOR AIL1"/>
    <property type="match status" value="1"/>
</dbReference>
<protein>
    <submittedName>
        <fullName evidence="6">Putative homing endonuclease</fullName>
    </submittedName>
</protein>
<dbReference type="PROSITE" id="PS51032">
    <property type="entry name" value="AP2_ERF"/>
    <property type="match status" value="2"/>
</dbReference>
<dbReference type="InterPro" id="IPR016177">
    <property type="entry name" value="DNA-bd_dom_sf"/>
</dbReference>